<keyword evidence="1" id="KW-0067">ATP-binding</keyword>
<dbReference type="SUPFAM" id="SSF52540">
    <property type="entry name" value="P-loop containing nucleoside triphosphate hydrolases"/>
    <property type="match status" value="1"/>
</dbReference>
<feature type="region of interest" description="Disordered" evidence="2">
    <location>
        <begin position="1"/>
        <end position="23"/>
    </location>
</feature>
<organism evidence="4 5">
    <name type="scientific">Mycolicibacter arupensis</name>
    <dbReference type="NCBI Taxonomy" id="342002"/>
    <lineage>
        <taxon>Bacteria</taxon>
        <taxon>Bacillati</taxon>
        <taxon>Actinomycetota</taxon>
        <taxon>Actinomycetes</taxon>
        <taxon>Mycobacteriales</taxon>
        <taxon>Mycobacteriaceae</taxon>
        <taxon>Mycolicibacter</taxon>
    </lineage>
</organism>
<dbReference type="GO" id="GO:0003677">
    <property type="term" value="F:DNA binding"/>
    <property type="evidence" value="ECO:0007669"/>
    <property type="project" value="InterPro"/>
</dbReference>
<evidence type="ECO:0000256" key="2">
    <source>
        <dbReference type="SAM" id="MobiDB-lite"/>
    </source>
</evidence>
<sequence length="610" mass="66953">MARRQGFTPDYHQRRRDQREDHMWKEDMRAHQQADKIRYGVQEKVHAETERARKDLDAATKGFERDAAEAVKRILSTPITQWTGGARGPVPVTYRGEPILTLNADGNGKGKPEPTADPAVLDEVRRSYPRLPNLAVNPKAATFFSRCGLTIDSTETATTDGGYGPVDRKVTTRHVPSLTAVAVQASGLELTYAHRGGDSAKAWVAKLDVLRAGFRATGIDATNLSVQETKNGDIRLVFDDRDPFEALAQMDTGTWDDVNFRSLLGIDRSGREVWVTWKNSSGMIVGGMGGCGKTASMLPIFRGMEGHAELFIFDGKAQRDLHPLRHICRHYDNSGSMDAPLETLEMLERLRVMRGDALYEKLKEPNFWNVAKAKRDQLGMKPIFVVLDEAQVWLKPPVDKEKKAISARISECVENLIRMGRSAGIVVIITTQRPSAESVPTDLRDNAQLKLCFRVINDISATMVLGHCPQGVLNPVGIPASARGRFVMDTEGSGMVLGQAGYISPDDLEQILKNSAPVEDQWALAERFAGGARGGSPKPSPAPKSKPAPTPPTPPTPPVHGMTQAERDEAIRQEAIRLGYLTPDDEPADGNDKQKPARKRNADGSTGADF</sequence>
<name>A0A5C7Y404_9MYCO</name>
<dbReference type="RefSeq" id="WP_276760756.1">
    <property type="nucleotide sequence ID" value="NZ_SSGD01000061.1"/>
</dbReference>
<feature type="binding site" evidence="1">
    <location>
        <begin position="287"/>
        <end position="294"/>
    </location>
    <ligand>
        <name>ATP</name>
        <dbReference type="ChEBI" id="CHEBI:30616"/>
    </ligand>
</feature>
<feature type="region of interest" description="Disordered" evidence="2">
    <location>
        <begin position="530"/>
        <end position="610"/>
    </location>
</feature>
<dbReference type="Gene3D" id="3.40.50.300">
    <property type="entry name" value="P-loop containing nucleotide triphosphate hydrolases"/>
    <property type="match status" value="1"/>
</dbReference>
<dbReference type="InterPro" id="IPR002543">
    <property type="entry name" value="FtsK_dom"/>
</dbReference>
<protein>
    <recommendedName>
        <fullName evidence="3">FtsK domain-containing protein</fullName>
    </recommendedName>
</protein>
<keyword evidence="1" id="KW-0547">Nucleotide-binding</keyword>
<dbReference type="Proteomes" id="UP000321797">
    <property type="component" value="Unassembled WGS sequence"/>
</dbReference>
<dbReference type="EMBL" id="SSGD01000061">
    <property type="protein sequence ID" value="TXI55914.1"/>
    <property type="molecule type" value="Genomic_DNA"/>
</dbReference>
<reference evidence="4 5" key="1">
    <citation type="submission" date="2018-09" db="EMBL/GenBank/DDBJ databases">
        <title>Metagenome Assembled Genomes from an Advanced Water Purification Facility.</title>
        <authorList>
            <person name="Stamps B.W."/>
            <person name="Spear J.R."/>
        </authorList>
    </citation>
    <scope>NUCLEOTIDE SEQUENCE [LARGE SCALE GENOMIC DNA]</scope>
    <source>
        <strain evidence="4">Bin_29_2</strain>
    </source>
</reference>
<feature type="domain" description="FtsK" evidence="3">
    <location>
        <begin position="270"/>
        <end position="462"/>
    </location>
</feature>
<dbReference type="AlphaFoldDB" id="A0A5C7Y404"/>
<dbReference type="PROSITE" id="PS50901">
    <property type="entry name" value="FTSK"/>
    <property type="match status" value="1"/>
</dbReference>
<evidence type="ECO:0000256" key="1">
    <source>
        <dbReference type="PROSITE-ProRule" id="PRU00289"/>
    </source>
</evidence>
<evidence type="ECO:0000313" key="4">
    <source>
        <dbReference type="EMBL" id="TXI55914.1"/>
    </source>
</evidence>
<dbReference type="InterPro" id="IPR027417">
    <property type="entry name" value="P-loop_NTPase"/>
</dbReference>
<dbReference type="GO" id="GO:0005524">
    <property type="term" value="F:ATP binding"/>
    <property type="evidence" value="ECO:0007669"/>
    <property type="project" value="UniProtKB-UniRule"/>
</dbReference>
<evidence type="ECO:0000313" key="5">
    <source>
        <dbReference type="Proteomes" id="UP000321797"/>
    </source>
</evidence>
<comment type="caution">
    <text evidence="4">The sequence shown here is derived from an EMBL/GenBank/DDBJ whole genome shotgun (WGS) entry which is preliminary data.</text>
</comment>
<gene>
    <name evidence="4" type="ORF">E6Q54_11850</name>
</gene>
<proteinExistence type="predicted"/>
<feature type="compositionally biased region" description="Basic and acidic residues" evidence="2">
    <location>
        <begin position="565"/>
        <end position="575"/>
    </location>
</feature>
<feature type="compositionally biased region" description="Pro residues" evidence="2">
    <location>
        <begin position="538"/>
        <end position="558"/>
    </location>
</feature>
<evidence type="ECO:0000259" key="3">
    <source>
        <dbReference type="PROSITE" id="PS50901"/>
    </source>
</evidence>
<accession>A0A5C7Y404</accession>